<reference evidence="1 2" key="1">
    <citation type="journal article" date="2023" name="Mol. Biol. Evol.">
        <title>Genomics of Secondarily Temperate Adaptation in the Only Non-Antarctic Icefish.</title>
        <authorList>
            <person name="Rivera-Colon A.G."/>
            <person name="Rayamajhi N."/>
            <person name="Minhas B.F."/>
            <person name="Madrigal G."/>
            <person name="Bilyk K.T."/>
            <person name="Yoon V."/>
            <person name="Hune M."/>
            <person name="Gregory S."/>
            <person name="Cheng C.H.C."/>
            <person name="Catchen J.M."/>
        </authorList>
    </citation>
    <scope>NUCLEOTIDE SEQUENCE [LARGE SCALE GENOMIC DNA]</scope>
    <source>
        <strain evidence="1">JC2023a</strain>
    </source>
</reference>
<sequence length="96" mass="10596">MWSEEVNTCPSHGLLAPYEGSSVRSSMWSEEVNTCPSHGLLAPSEGSSVRSSMWSEEVNTCRRSAAICRADNPVRRLLSQKRGDETLQGRVPRGDM</sequence>
<gene>
    <name evidence="1" type="ORF">CesoFtcFv8_027325</name>
</gene>
<proteinExistence type="predicted"/>
<dbReference type="EMBL" id="JAULUE010002069">
    <property type="protein sequence ID" value="KAK5874768.1"/>
    <property type="molecule type" value="Genomic_DNA"/>
</dbReference>
<name>A0AAN8AVY2_9TELE</name>
<keyword evidence="2" id="KW-1185">Reference proteome</keyword>
<evidence type="ECO:0000313" key="1">
    <source>
        <dbReference type="EMBL" id="KAK5874768.1"/>
    </source>
</evidence>
<dbReference type="Proteomes" id="UP001335648">
    <property type="component" value="Unassembled WGS sequence"/>
</dbReference>
<protein>
    <submittedName>
        <fullName evidence="1">Uncharacterized protein</fullName>
    </submittedName>
</protein>
<comment type="caution">
    <text evidence="1">The sequence shown here is derived from an EMBL/GenBank/DDBJ whole genome shotgun (WGS) entry which is preliminary data.</text>
</comment>
<dbReference type="AlphaFoldDB" id="A0AAN8AVY2"/>
<organism evidence="1 2">
    <name type="scientific">Champsocephalus esox</name>
    <name type="common">pike icefish</name>
    <dbReference type="NCBI Taxonomy" id="159716"/>
    <lineage>
        <taxon>Eukaryota</taxon>
        <taxon>Metazoa</taxon>
        <taxon>Chordata</taxon>
        <taxon>Craniata</taxon>
        <taxon>Vertebrata</taxon>
        <taxon>Euteleostomi</taxon>
        <taxon>Actinopterygii</taxon>
        <taxon>Neopterygii</taxon>
        <taxon>Teleostei</taxon>
        <taxon>Neoteleostei</taxon>
        <taxon>Acanthomorphata</taxon>
        <taxon>Eupercaria</taxon>
        <taxon>Perciformes</taxon>
        <taxon>Notothenioidei</taxon>
        <taxon>Channichthyidae</taxon>
        <taxon>Champsocephalus</taxon>
    </lineage>
</organism>
<evidence type="ECO:0000313" key="2">
    <source>
        <dbReference type="Proteomes" id="UP001335648"/>
    </source>
</evidence>
<accession>A0AAN8AVY2</accession>